<accession>A0A2R3ZXJ4</accession>
<sequence length="105" mass="12870">MGSVESWNYYGVKNFYTEEFLNEMLQTMYENPTWLEKRKVKKELKKMDKEIKKNYIDNAFVLDFRKVDKELAFNRVKLYMKTRDDFMTWINGNEEGTYIFCRLMG</sequence>
<reference evidence="1 2" key="1">
    <citation type="submission" date="2018-03" db="EMBL/GenBank/DDBJ databases">
        <title>Isolation,the biological characteristics and genomics of two new strains of lysate Staphylococcus aureus phage.</title>
        <authorList>
            <person name="Jin X."/>
            <person name="Zhang C."/>
            <person name="Wang X."/>
            <person name="Zhong J."/>
        </authorList>
    </citation>
    <scope>NUCLEOTIDE SEQUENCE [LARGE SCALE GENOMIC DNA]</scope>
</reference>
<evidence type="ECO:0000313" key="1">
    <source>
        <dbReference type="EMBL" id="AVR55476.1"/>
    </source>
</evidence>
<dbReference type="EMBL" id="MH028956">
    <property type="protein sequence ID" value="AVR55476.1"/>
    <property type="molecule type" value="Genomic_DNA"/>
</dbReference>
<protein>
    <submittedName>
        <fullName evidence="1">Uncharacterized protein</fullName>
    </submittedName>
</protein>
<keyword evidence="2" id="KW-1185">Reference proteome</keyword>
<gene>
    <name evidence="1" type="ORF">phiSABS2_31</name>
</gene>
<name>A0A2R3ZXJ4_9CAUD</name>
<evidence type="ECO:0000313" key="2">
    <source>
        <dbReference type="Proteomes" id="UP000244603"/>
    </source>
</evidence>
<dbReference type="Proteomes" id="UP000244603">
    <property type="component" value="Segment"/>
</dbReference>
<proteinExistence type="predicted"/>
<organism evidence="1 2">
    <name type="scientific">Staphylococcus phage phiSA_BS2</name>
    <dbReference type="NCBI Taxonomy" id="2126724"/>
    <lineage>
        <taxon>Viruses</taxon>
        <taxon>Duplodnaviria</taxon>
        <taxon>Heunggongvirae</taxon>
        <taxon>Uroviricota</taxon>
        <taxon>Caudoviricetes</taxon>
        <taxon>Herelleviridae</taxon>
        <taxon>Twortvirinae</taxon>
        <taxon>Baoshanvirus</taxon>
        <taxon>Baoshanvirus BS2</taxon>
    </lineage>
</organism>